<dbReference type="Proteomes" id="UP001589844">
    <property type="component" value="Unassembled WGS sequence"/>
</dbReference>
<name>A0ABV6IFC4_9BURK</name>
<organism evidence="1 2">
    <name type="scientific">Undibacterium danionis</name>
    <dbReference type="NCBI Taxonomy" id="1812100"/>
    <lineage>
        <taxon>Bacteria</taxon>
        <taxon>Pseudomonadati</taxon>
        <taxon>Pseudomonadota</taxon>
        <taxon>Betaproteobacteria</taxon>
        <taxon>Burkholderiales</taxon>
        <taxon>Oxalobacteraceae</taxon>
        <taxon>Undibacterium</taxon>
    </lineage>
</organism>
<proteinExistence type="predicted"/>
<sequence length="167" mass="18347">MRRRVLPQPGQVEINFFDVPVAPSNEAGSLDIAHAVRDVLVDMLAAARVAEMDRFEIATAVSRLTNRGMTKDMLDQYCANSADSKRFPLEALPALTVVTGDYRLLEFIAECCGCRILRGEEAMVAELGALAMQEKAIKDRLKHINTHLPIGVAEKLSAEALKRLGVK</sequence>
<dbReference type="RefSeq" id="WP_390211487.1">
    <property type="nucleotide sequence ID" value="NZ_JBHLXJ010000008.1"/>
</dbReference>
<dbReference type="EMBL" id="JBHLXJ010000008">
    <property type="protein sequence ID" value="MFC0349721.1"/>
    <property type="molecule type" value="Genomic_DNA"/>
</dbReference>
<keyword evidence="2" id="KW-1185">Reference proteome</keyword>
<accession>A0ABV6IFC4</accession>
<evidence type="ECO:0000313" key="1">
    <source>
        <dbReference type="EMBL" id="MFC0349721.1"/>
    </source>
</evidence>
<evidence type="ECO:0000313" key="2">
    <source>
        <dbReference type="Proteomes" id="UP001589844"/>
    </source>
</evidence>
<protein>
    <submittedName>
        <fullName evidence="1">Uncharacterized protein</fullName>
    </submittedName>
</protein>
<comment type="caution">
    <text evidence="1">The sequence shown here is derived from an EMBL/GenBank/DDBJ whole genome shotgun (WGS) entry which is preliminary data.</text>
</comment>
<reference evidence="1 2" key="1">
    <citation type="submission" date="2024-09" db="EMBL/GenBank/DDBJ databases">
        <authorList>
            <person name="Sun Q."/>
            <person name="Mori K."/>
        </authorList>
    </citation>
    <scope>NUCLEOTIDE SEQUENCE [LARGE SCALE GENOMIC DNA]</scope>
    <source>
        <strain evidence="1 2">CCM 8677</strain>
    </source>
</reference>
<gene>
    <name evidence="1" type="ORF">ACFFJH_07870</name>
</gene>